<dbReference type="EnsemblPlants" id="OGLUM01G34430.1">
    <property type="protein sequence ID" value="OGLUM01G34430.1"/>
    <property type="gene ID" value="OGLUM01G34430"/>
</dbReference>
<reference evidence="1" key="2">
    <citation type="submission" date="2015-04" db="UniProtKB">
        <authorList>
            <consortium name="EnsemblPlants"/>
        </authorList>
    </citation>
    <scope>IDENTIFICATION</scope>
</reference>
<dbReference type="Proteomes" id="UP000026961">
    <property type="component" value="Chromosome 1"/>
</dbReference>
<proteinExistence type="predicted"/>
<evidence type="ECO:0000313" key="2">
    <source>
        <dbReference type="Proteomes" id="UP000026961"/>
    </source>
</evidence>
<keyword evidence="2" id="KW-1185">Reference proteome</keyword>
<sequence>MYRGSCRARAWSESACGMFLLGWVQWPSWERTPLGAGRPAVQQYYTIANWNAELIRRATSSKLPV</sequence>
<reference evidence="1" key="1">
    <citation type="submission" date="2013-08" db="EMBL/GenBank/DDBJ databases">
        <title>Oryza genome evolution.</title>
        <authorList>
            <person name="Wing R.A."/>
            <person name="Panaud O."/>
            <person name="Oliveira A.C."/>
        </authorList>
    </citation>
    <scope>NUCLEOTIDE SEQUENCE</scope>
</reference>
<dbReference type="Gramene" id="OGLUM01G34430.1">
    <property type="protein sequence ID" value="OGLUM01G34430.1"/>
    <property type="gene ID" value="OGLUM01G34430"/>
</dbReference>
<reference evidence="1" key="3">
    <citation type="submission" date="2018-05" db="EMBL/GenBank/DDBJ databases">
        <title>OgluRS3 (Oryza glumaepatula Reference Sequence Version 3).</title>
        <authorList>
            <person name="Zhang J."/>
            <person name="Kudrna D."/>
            <person name="Lee S."/>
            <person name="Talag J."/>
            <person name="Welchert J."/>
            <person name="Wing R.A."/>
        </authorList>
    </citation>
    <scope>NUCLEOTIDE SEQUENCE [LARGE SCALE GENOMIC DNA]</scope>
</reference>
<accession>A0A0D9YER3</accession>
<name>A0A0D9YER3_9ORYZ</name>
<dbReference type="AlphaFoldDB" id="A0A0D9YER3"/>
<protein>
    <submittedName>
        <fullName evidence="1">Uncharacterized protein</fullName>
    </submittedName>
</protein>
<organism evidence="1">
    <name type="scientific">Oryza glumipatula</name>
    <dbReference type="NCBI Taxonomy" id="40148"/>
    <lineage>
        <taxon>Eukaryota</taxon>
        <taxon>Viridiplantae</taxon>
        <taxon>Streptophyta</taxon>
        <taxon>Embryophyta</taxon>
        <taxon>Tracheophyta</taxon>
        <taxon>Spermatophyta</taxon>
        <taxon>Magnoliopsida</taxon>
        <taxon>Liliopsida</taxon>
        <taxon>Poales</taxon>
        <taxon>Poaceae</taxon>
        <taxon>BOP clade</taxon>
        <taxon>Oryzoideae</taxon>
        <taxon>Oryzeae</taxon>
        <taxon>Oryzinae</taxon>
        <taxon>Oryza</taxon>
    </lineage>
</organism>
<dbReference type="HOGENOM" id="CLU_2853359_0_0_1"/>
<evidence type="ECO:0000313" key="1">
    <source>
        <dbReference type="EnsemblPlants" id="OGLUM01G34430.1"/>
    </source>
</evidence>